<dbReference type="CDD" id="cd06588">
    <property type="entry name" value="PhnB_like"/>
    <property type="match status" value="1"/>
</dbReference>
<name>A0AAU7U7Q5_9DEIO</name>
<dbReference type="InterPro" id="IPR029068">
    <property type="entry name" value="Glyas_Bleomycin-R_OHBP_Dase"/>
</dbReference>
<organism evidence="2">
    <name type="scientific">Deinococcus sonorensis KR-87</name>
    <dbReference type="NCBI Taxonomy" id="694439"/>
    <lineage>
        <taxon>Bacteria</taxon>
        <taxon>Thermotogati</taxon>
        <taxon>Deinococcota</taxon>
        <taxon>Deinococci</taxon>
        <taxon>Deinococcales</taxon>
        <taxon>Deinococcaceae</taxon>
        <taxon>Deinococcus</taxon>
    </lineage>
</organism>
<dbReference type="SUPFAM" id="SSF54593">
    <property type="entry name" value="Glyoxalase/Bleomycin resistance protein/Dihydroxybiphenyl dioxygenase"/>
    <property type="match status" value="1"/>
</dbReference>
<protein>
    <submittedName>
        <fullName evidence="2">VOC family protein</fullName>
    </submittedName>
</protein>
<feature type="domain" description="PhnB-like" evidence="1">
    <location>
        <begin position="3"/>
        <end position="111"/>
    </location>
</feature>
<dbReference type="RefSeq" id="WP_350242538.1">
    <property type="nucleotide sequence ID" value="NZ_CP158299.1"/>
</dbReference>
<dbReference type="PANTHER" id="PTHR33990">
    <property type="entry name" value="PROTEIN YJDN-RELATED"/>
    <property type="match status" value="1"/>
</dbReference>
<dbReference type="InterPro" id="IPR028973">
    <property type="entry name" value="PhnB-like"/>
</dbReference>
<gene>
    <name evidence="2" type="ORF">ABOD76_13750</name>
</gene>
<accession>A0AAU7U7Q5</accession>
<dbReference type="InterPro" id="IPR009725">
    <property type="entry name" value="3_dmu_93_MTrfase"/>
</dbReference>
<reference evidence="2" key="1">
    <citation type="submission" date="2024-06" db="EMBL/GenBank/DDBJ databases">
        <title>Draft Genome Sequence of Deinococcus sonorensis Type Strain KR-87, a Biofilm Producing Representative of the Genus Deinococcus.</title>
        <authorList>
            <person name="Boren L.S."/>
            <person name="Grosso R.A."/>
            <person name="Hugenberg-Cox A.N."/>
            <person name="Hill J.T.E."/>
            <person name="Albert C.M."/>
            <person name="Tuohy J.M."/>
        </authorList>
    </citation>
    <scope>NUCLEOTIDE SEQUENCE</scope>
    <source>
        <strain evidence="2">KR-87</strain>
    </source>
</reference>
<dbReference type="Gene3D" id="3.10.180.10">
    <property type="entry name" value="2,3-Dihydroxybiphenyl 1,2-Dioxygenase, domain 1"/>
    <property type="match status" value="1"/>
</dbReference>
<dbReference type="KEGG" id="dsc:ABOD76_13750"/>
<sequence length="152" mass="16743">MTSISPFLTFGGNAEEALQFYMSVFPDARMVNAQKSPDGSVLFSGTFELGGQQYMILNGDAHFKFTSGFSLFISCDTQQEVDDLWERLSDGGEKGRCGWLKDRFGMSWQVVPAGLGRLLGDPDRARAQRAMNAMLQMNKLDLAVLEQAAQSA</sequence>
<proteinExistence type="predicted"/>
<dbReference type="PIRSF" id="PIRSF021700">
    <property type="entry name" value="3_dmu_93_MTrfase"/>
    <property type="match status" value="1"/>
</dbReference>
<dbReference type="EMBL" id="CP158299">
    <property type="protein sequence ID" value="XBV84501.1"/>
    <property type="molecule type" value="Genomic_DNA"/>
</dbReference>
<dbReference type="Pfam" id="PF06983">
    <property type="entry name" value="3-dmu-9_3-mt"/>
    <property type="match status" value="1"/>
</dbReference>
<evidence type="ECO:0000259" key="1">
    <source>
        <dbReference type="Pfam" id="PF06983"/>
    </source>
</evidence>
<evidence type="ECO:0000313" key="2">
    <source>
        <dbReference type="EMBL" id="XBV84501.1"/>
    </source>
</evidence>
<dbReference type="AlphaFoldDB" id="A0AAU7U7Q5"/>